<feature type="binding site" evidence="6">
    <location>
        <position position="433"/>
    </location>
    <ligand>
        <name>Fe cation</name>
        <dbReference type="ChEBI" id="CHEBI:24875"/>
    </ligand>
</feature>
<protein>
    <submittedName>
        <fullName evidence="7">Hydrogenase/sulfur reductase subunit alpha</fullName>
    </submittedName>
</protein>
<dbReference type="PANTHER" id="PTHR43600:SF2">
    <property type="entry name" value="F420-NON-REDUCING HYDROGENASE VHU SUBUNIT A"/>
    <property type="match status" value="1"/>
</dbReference>
<dbReference type="SUPFAM" id="SSF56762">
    <property type="entry name" value="HydB/Nqo4-like"/>
    <property type="match status" value="1"/>
</dbReference>
<dbReference type="EMBL" id="METP01000046">
    <property type="protein sequence ID" value="OGC05320.1"/>
    <property type="molecule type" value="Genomic_DNA"/>
</dbReference>
<comment type="cofactor">
    <cofactor evidence="6">
        <name>Fe cation</name>
        <dbReference type="ChEBI" id="CHEBI:24875"/>
    </cofactor>
</comment>
<keyword evidence="5" id="KW-0560">Oxidoreductase</keyword>
<dbReference type="PROSITE" id="PS00508">
    <property type="entry name" value="NI_HGENASE_L_2"/>
    <property type="match status" value="1"/>
</dbReference>
<gene>
    <name evidence="7" type="ORF">A3H38_02645</name>
</gene>
<evidence type="ECO:0000256" key="6">
    <source>
        <dbReference type="PIRSR" id="PIRSR601501-1"/>
    </source>
</evidence>
<comment type="cofactor">
    <cofactor evidence="1 6">
        <name>Ni(2+)</name>
        <dbReference type="ChEBI" id="CHEBI:49786"/>
    </cofactor>
</comment>
<dbReference type="Pfam" id="PF00374">
    <property type="entry name" value="NiFeSe_Hases"/>
    <property type="match status" value="2"/>
</dbReference>
<dbReference type="Gene3D" id="1.10.645.10">
    <property type="entry name" value="Cytochrome-c3 Hydrogenase, chain B"/>
    <property type="match status" value="1"/>
</dbReference>
<evidence type="ECO:0000256" key="4">
    <source>
        <dbReference type="ARBA" id="ARBA00022723"/>
    </source>
</evidence>
<evidence type="ECO:0000256" key="1">
    <source>
        <dbReference type="ARBA" id="ARBA00001967"/>
    </source>
</evidence>
<feature type="binding site" evidence="6">
    <location>
        <position position="68"/>
    </location>
    <ligand>
        <name>Ni(2+)</name>
        <dbReference type="ChEBI" id="CHEBI:49786"/>
    </ligand>
</feature>
<feature type="binding site" evidence="6">
    <location>
        <position position="71"/>
    </location>
    <ligand>
        <name>Fe cation</name>
        <dbReference type="ChEBI" id="CHEBI:24875"/>
    </ligand>
</feature>
<keyword evidence="3 6" id="KW-0533">Nickel</keyword>
<feature type="binding site" evidence="6">
    <location>
        <position position="430"/>
    </location>
    <ligand>
        <name>Ni(2+)</name>
        <dbReference type="ChEBI" id="CHEBI:49786"/>
    </ligand>
</feature>
<sequence length="445" mass="48988">MIIVSKRNVMVNVEYLTRVEGHGNIVVNVKEGKLETCQLQIVEAPRFFEGMLQGRSIFEAQHITSRICGICACGHTLASIQAAEDAIGFIPSEQTIKLRKLLLHLENLDSHILHIYLLVAPDLLGVKSFVPLINSHNTVVRRALRMKKTCNDVCDVLVGRHVHPISSIVGGFTKLPTEKALDDMLHLLNGLKPDMDATVGLAATLKFPAFARDTEYVALVSDNNEYPMLMGDVGSTDGIRKNKKEYKVLTNEFVVPHSSAKHCKLSRDSFAVGALARFNLNADKLHPKAKAAAQAIGLKPKCINPYLNTAAQLIECIHSLEDSIAIIETLKQTGINHDEAIVVGLNENKMIPVKAGSGVGAVEVPRGILYHNYEVDDKGIIAKANCIIPTGQNINNMEHDMKKLVPEILNKTDEEITLALEMLIRAYDPCLSCSAHFLDVKFVNR</sequence>
<feature type="binding site" evidence="6">
    <location>
        <position position="49"/>
    </location>
    <ligand>
        <name>Mg(2+)</name>
        <dbReference type="ChEBI" id="CHEBI:18420"/>
    </ligand>
</feature>
<dbReference type="InterPro" id="IPR001501">
    <property type="entry name" value="Ni-dep_hyd_lsu"/>
</dbReference>
<keyword evidence="6" id="KW-0460">Magnesium</keyword>
<comment type="similarity">
    <text evidence="2">Belongs to the [NiFe]/[NiFeSe] hydrogenase large subunit family.</text>
</comment>
<comment type="caution">
    <text evidence="7">The sequence shown here is derived from an EMBL/GenBank/DDBJ whole genome shotgun (WGS) entry which is preliminary data.</text>
</comment>
<dbReference type="PANTHER" id="PTHR43600">
    <property type="entry name" value="COENZYME F420 HYDROGENASE, SUBUNIT ALPHA"/>
    <property type="match status" value="1"/>
</dbReference>
<feature type="binding site" evidence="6">
    <location>
        <position position="71"/>
    </location>
    <ligand>
        <name>Ni(2+)</name>
        <dbReference type="ChEBI" id="CHEBI:49786"/>
    </ligand>
</feature>
<keyword evidence="6" id="KW-0408">Iron</keyword>
<proteinExistence type="inferred from homology"/>
<keyword evidence="4 6" id="KW-0479">Metal-binding</keyword>
<dbReference type="GO" id="GO:0008901">
    <property type="term" value="F:ferredoxin hydrogenase activity"/>
    <property type="evidence" value="ECO:0007669"/>
    <property type="project" value="InterPro"/>
</dbReference>
<feature type="binding site" evidence="6">
    <location>
        <position position="436"/>
    </location>
    <ligand>
        <name>Mg(2+)</name>
        <dbReference type="ChEBI" id="CHEBI:18420"/>
    </ligand>
</feature>
<dbReference type="Proteomes" id="UP000176938">
    <property type="component" value="Unassembled WGS sequence"/>
</dbReference>
<evidence type="ECO:0000256" key="2">
    <source>
        <dbReference type="ARBA" id="ARBA00009292"/>
    </source>
</evidence>
<dbReference type="InterPro" id="IPR018194">
    <property type="entry name" value="Ni-dep_hyd_lsu_Ni_BS"/>
</dbReference>
<dbReference type="GO" id="GO:0016151">
    <property type="term" value="F:nickel cation binding"/>
    <property type="evidence" value="ECO:0007669"/>
    <property type="project" value="InterPro"/>
</dbReference>
<organism evidence="7 8">
    <name type="scientific">candidate division WOR-1 bacterium RIFCSPLOWO2_02_FULL_46_20</name>
    <dbReference type="NCBI Taxonomy" id="1802567"/>
    <lineage>
        <taxon>Bacteria</taxon>
        <taxon>Bacillati</taxon>
        <taxon>Saganbacteria</taxon>
    </lineage>
</organism>
<evidence type="ECO:0000313" key="7">
    <source>
        <dbReference type="EMBL" id="OGC05320.1"/>
    </source>
</evidence>
<reference evidence="7 8" key="1">
    <citation type="journal article" date="2016" name="Nat. Commun.">
        <title>Thousands of microbial genomes shed light on interconnected biogeochemical processes in an aquifer system.</title>
        <authorList>
            <person name="Anantharaman K."/>
            <person name="Brown C.T."/>
            <person name="Hug L.A."/>
            <person name="Sharon I."/>
            <person name="Castelle C.J."/>
            <person name="Probst A.J."/>
            <person name="Thomas B.C."/>
            <person name="Singh A."/>
            <person name="Wilkins M.J."/>
            <person name="Karaoz U."/>
            <person name="Brodie E.L."/>
            <person name="Williams K.H."/>
            <person name="Hubbard S.S."/>
            <person name="Banfield J.F."/>
        </authorList>
    </citation>
    <scope>NUCLEOTIDE SEQUENCE [LARGE SCALE GENOMIC DNA]</scope>
</reference>
<name>A0A1F4RAY0_UNCSA</name>
<accession>A0A1F4RAY0</accession>
<evidence type="ECO:0000313" key="8">
    <source>
        <dbReference type="Proteomes" id="UP000176938"/>
    </source>
</evidence>
<evidence type="ECO:0000256" key="5">
    <source>
        <dbReference type="ARBA" id="ARBA00023002"/>
    </source>
</evidence>
<dbReference type="AlphaFoldDB" id="A0A1F4RAY0"/>
<dbReference type="InterPro" id="IPR029014">
    <property type="entry name" value="NiFe-Hase_large"/>
</dbReference>
<evidence type="ECO:0000256" key="3">
    <source>
        <dbReference type="ARBA" id="ARBA00022596"/>
    </source>
</evidence>